<dbReference type="PANTHER" id="PTHR47473:SF1">
    <property type="entry name" value="METHYLTRANSFERASE DOMAIN-CONTAINING PROTEIN"/>
    <property type="match status" value="1"/>
</dbReference>
<proteinExistence type="predicted"/>
<dbReference type="RefSeq" id="XP_024671738.1">
    <property type="nucleotide sequence ID" value="XM_024816471.1"/>
</dbReference>
<evidence type="ECO:0000313" key="2">
    <source>
        <dbReference type="Proteomes" id="UP000234585"/>
    </source>
</evidence>
<dbReference type="InterPro" id="IPR021829">
    <property type="entry name" value="DUF3419"/>
</dbReference>
<reference evidence="1 2" key="1">
    <citation type="submission" date="2017-12" db="EMBL/GenBank/DDBJ databases">
        <authorList>
            <consortium name="DOE Joint Genome Institute"/>
            <person name="Haridas S."/>
            <person name="Kjaerbolling I."/>
            <person name="Vesth T.C."/>
            <person name="Frisvad J.C."/>
            <person name="Nybo J.L."/>
            <person name="Theobald S."/>
            <person name="Kuo A."/>
            <person name="Bowyer P."/>
            <person name="Matsuda Y."/>
            <person name="Mondo S."/>
            <person name="Lyhne E.K."/>
            <person name="Kogle M.E."/>
            <person name="Clum A."/>
            <person name="Lipzen A."/>
            <person name="Salamov A."/>
            <person name="Ngan C.Y."/>
            <person name="Daum C."/>
            <person name="Chiniquy J."/>
            <person name="Barry K."/>
            <person name="LaButti K."/>
            <person name="Simmons B.A."/>
            <person name="Magnuson J.K."/>
            <person name="Mortensen U.H."/>
            <person name="Larsen T.O."/>
            <person name="Grigoriev I.V."/>
            <person name="Baker S.E."/>
            <person name="Andersen M.R."/>
            <person name="Nordberg H.P."/>
            <person name="Cantor M.N."/>
            <person name="Hua S.X."/>
        </authorList>
    </citation>
    <scope>NUCLEOTIDE SEQUENCE [LARGE SCALE GENOMIC DNA]</scope>
    <source>
        <strain evidence="1 2">CBS 102.13</strain>
    </source>
</reference>
<dbReference type="STRING" id="41067.A0A2I2FAS7"/>
<organism evidence="1 2">
    <name type="scientific">Aspergillus candidus</name>
    <dbReference type="NCBI Taxonomy" id="41067"/>
    <lineage>
        <taxon>Eukaryota</taxon>
        <taxon>Fungi</taxon>
        <taxon>Dikarya</taxon>
        <taxon>Ascomycota</taxon>
        <taxon>Pezizomycotina</taxon>
        <taxon>Eurotiomycetes</taxon>
        <taxon>Eurotiomycetidae</taxon>
        <taxon>Eurotiales</taxon>
        <taxon>Aspergillaceae</taxon>
        <taxon>Aspergillus</taxon>
        <taxon>Aspergillus subgen. Circumdati</taxon>
    </lineage>
</organism>
<dbReference type="EMBL" id="KZ559140">
    <property type="protein sequence ID" value="PLB37726.1"/>
    <property type="molecule type" value="Genomic_DNA"/>
</dbReference>
<dbReference type="PANTHER" id="PTHR47473">
    <property type="entry name" value="BTA1P"/>
    <property type="match status" value="1"/>
</dbReference>
<keyword evidence="2" id="KW-1185">Reference proteome</keyword>
<dbReference type="GeneID" id="36523631"/>
<sequence length="98" mass="11206">MDSMDWFDPASTDASIQTQKLNHALKTGGRILLRSASIEPWYIQRFEQNGFAARRVGARFPGSCIDRVNMYASTWICTKVRDVKETPERAMSVEHLEI</sequence>
<dbReference type="Pfam" id="PF11899">
    <property type="entry name" value="DUF3419"/>
    <property type="match status" value="1"/>
</dbReference>
<evidence type="ECO:0008006" key="3">
    <source>
        <dbReference type="Google" id="ProtNLM"/>
    </source>
</evidence>
<evidence type="ECO:0000313" key="1">
    <source>
        <dbReference type="EMBL" id="PLB37726.1"/>
    </source>
</evidence>
<accession>A0A2I2FAS7</accession>
<dbReference type="Proteomes" id="UP000234585">
    <property type="component" value="Unassembled WGS sequence"/>
</dbReference>
<dbReference type="OrthoDB" id="10253390at2759"/>
<name>A0A2I2FAS7_ASPCN</name>
<dbReference type="AlphaFoldDB" id="A0A2I2FAS7"/>
<gene>
    <name evidence="1" type="ORF">BDW47DRAFT_125960</name>
</gene>
<protein>
    <recommendedName>
        <fullName evidence="3">Methyltransferase type 11 domain-containing protein</fullName>
    </recommendedName>
</protein>